<organism evidence="2 3">
    <name type="scientific">Trichonephila inaurata madagascariensis</name>
    <dbReference type="NCBI Taxonomy" id="2747483"/>
    <lineage>
        <taxon>Eukaryota</taxon>
        <taxon>Metazoa</taxon>
        <taxon>Ecdysozoa</taxon>
        <taxon>Arthropoda</taxon>
        <taxon>Chelicerata</taxon>
        <taxon>Arachnida</taxon>
        <taxon>Araneae</taxon>
        <taxon>Araneomorphae</taxon>
        <taxon>Entelegynae</taxon>
        <taxon>Araneoidea</taxon>
        <taxon>Nephilidae</taxon>
        <taxon>Trichonephila</taxon>
        <taxon>Trichonephila inaurata</taxon>
    </lineage>
</organism>
<feature type="chain" id="PRO_5036466605" evidence="1">
    <location>
        <begin position="26"/>
        <end position="93"/>
    </location>
</feature>
<dbReference type="OrthoDB" id="10381930at2759"/>
<evidence type="ECO:0000313" key="2">
    <source>
        <dbReference type="EMBL" id="GFY55170.1"/>
    </source>
</evidence>
<gene>
    <name evidence="2" type="primary">NCL1_37417</name>
    <name evidence="2" type="ORF">TNIN_322171</name>
</gene>
<sequence>MGRNRNKMKLTYITWILILMGFSKAEERKPFETISDKKINILNEIIDASVFYDKYVRVGVPVLMKHVAKDIFDEVFNPENIPQLLYNIFRSEE</sequence>
<keyword evidence="3" id="KW-1185">Reference proteome</keyword>
<evidence type="ECO:0000313" key="3">
    <source>
        <dbReference type="Proteomes" id="UP000886998"/>
    </source>
</evidence>
<reference evidence="2" key="1">
    <citation type="submission" date="2020-08" db="EMBL/GenBank/DDBJ databases">
        <title>Multicomponent nature underlies the extraordinary mechanical properties of spider dragline silk.</title>
        <authorList>
            <person name="Kono N."/>
            <person name="Nakamura H."/>
            <person name="Mori M."/>
            <person name="Yoshida Y."/>
            <person name="Ohtoshi R."/>
            <person name="Malay A.D."/>
            <person name="Moran D.A.P."/>
            <person name="Tomita M."/>
            <person name="Numata K."/>
            <person name="Arakawa K."/>
        </authorList>
    </citation>
    <scope>NUCLEOTIDE SEQUENCE</scope>
</reference>
<dbReference type="Proteomes" id="UP000886998">
    <property type="component" value="Unassembled WGS sequence"/>
</dbReference>
<protein>
    <submittedName>
        <fullName evidence="2">Uncharacterized protein</fullName>
    </submittedName>
</protein>
<dbReference type="EMBL" id="BMAV01010226">
    <property type="protein sequence ID" value="GFY55170.1"/>
    <property type="molecule type" value="Genomic_DNA"/>
</dbReference>
<name>A0A8X7C4D3_9ARAC</name>
<proteinExistence type="predicted"/>
<keyword evidence="1" id="KW-0732">Signal</keyword>
<dbReference type="AlphaFoldDB" id="A0A8X7C4D3"/>
<evidence type="ECO:0000256" key="1">
    <source>
        <dbReference type="SAM" id="SignalP"/>
    </source>
</evidence>
<comment type="caution">
    <text evidence="2">The sequence shown here is derived from an EMBL/GenBank/DDBJ whole genome shotgun (WGS) entry which is preliminary data.</text>
</comment>
<accession>A0A8X7C4D3</accession>
<feature type="signal peptide" evidence="1">
    <location>
        <begin position="1"/>
        <end position="25"/>
    </location>
</feature>